<comment type="caution">
    <text evidence="1">The sequence shown here is derived from an EMBL/GenBank/DDBJ whole genome shotgun (WGS) entry which is preliminary data.</text>
</comment>
<keyword evidence="2" id="KW-1185">Reference proteome</keyword>
<name>A0ACC6A7A6_9BACI</name>
<dbReference type="Proteomes" id="UP001202289">
    <property type="component" value="Unassembled WGS sequence"/>
</dbReference>
<reference evidence="1" key="1">
    <citation type="submission" date="2022-05" db="EMBL/GenBank/DDBJ databases">
        <title>Comparative Genomics of Spacecraft Associated Microbes.</title>
        <authorList>
            <person name="Tran M.T."/>
            <person name="Wright A."/>
            <person name="Seuylemezian A."/>
            <person name="Eisen J."/>
            <person name="Coil D."/>
        </authorList>
    </citation>
    <scope>NUCLEOTIDE SEQUENCE</scope>
    <source>
        <strain evidence="1">FAIRING 10M-2.2</strain>
    </source>
</reference>
<evidence type="ECO:0000313" key="1">
    <source>
        <dbReference type="EMBL" id="MCM3736781.1"/>
    </source>
</evidence>
<evidence type="ECO:0000313" key="2">
    <source>
        <dbReference type="Proteomes" id="UP001202289"/>
    </source>
</evidence>
<dbReference type="EMBL" id="JAMBOP010000015">
    <property type="protein sequence ID" value="MCM3736781.1"/>
    <property type="molecule type" value="Genomic_DNA"/>
</dbReference>
<sequence>MKKKRSRYLNDEELGLIGEKTHNYVETWKEAMEAFLKDGELRGLREASLFYYEKETRMIFRYMNEQDLGNVPPYEFTKDMLEDNVILYMKNEKKLSPATINIRLRAFRTVLKWLYEKKMIPTYPMKNVKLLKDRQKEIATFTKDQLNRFFKEIDKTTWTGVRNYAICLVLLECGLRQNEILNIELTDVIWEENSILVKHAKTYRMRKVPITDGTKNAIKRWISVRGEASTKQLFCNISGELFKQRGLHQMIARYGRAAKIENVRVSPHTFRHTCAKFYLKNGGDLFSLQNILGHTDIAMTRRYVQFMYEDVAALHKQYSPIKSLKL</sequence>
<proteinExistence type="predicted"/>
<accession>A0ACC6A7A6</accession>
<gene>
    <name evidence="1" type="ORF">M3215_13365</name>
</gene>
<protein>
    <submittedName>
        <fullName evidence="1">Tyrosine-type recombinase/integrase</fullName>
    </submittedName>
</protein>
<organism evidence="1 2">
    <name type="scientific">Bacillus cytotoxicus</name>
    <dbReference type="NCBI Taxonomy" id="580165"/>
    <lineage>
        <taxon>Bacteria</taxon>
        <taxon>Bacillati</taxon>
        <taxon>Bacillota</taxon>
        <taxon>Bacilli</taxon>
        <taxon>Bacillales</taxon>
        <taxon>Bacillaceae</taxon>
        <taxon>Bacillus</taxon>
        <taxon>Bacillus cereus group</taxon>
    </lineage>
</organism>